<comment type="caution">
    <text evidence="11">The sequence shown here is derived from an EMBL/GenBank/DDBJ whole genome shotgun (WGS) entry which is preliminary data.</text>
</comment>
<reference evidence="11 12" key="1">
    <citation type="submission" date="2018-03" db="EMBL/GenBank/DDBJ databases">
        <title>Genome assembly of novel Miniimonas species PCH200.</title>
        <authorList>
            <person name="Thakur V."/>
            <person name="Kumar V."/>
            <person name="Singh D."/>
        </authorList>
    </citation>
    <scope>NUCLEOTIDE SEQUENCE [LARGE SCALE GENOMIC DNA]</scope>
    <source>
        <strain evidence="11 12">PCH200</strain>
    </source>
</reference>
<accession>A0A2U1ZRH3</accession>
<keyword evidence="6" id="KW-0326">Glycosidase</keyword>
<protein>
    <recommendedName>
        <fullName evidence="3">glucan endo-1,3-beta-D-glucosidase</fullName>
        <ecNumber evidence="3">3.2.1.39</ecNumber>
    </recommendedName>
</protein>
<dbReference type="PROSITE" id="PS51257">
    <property type="entry name" value="PROKAR_LIPOPROTEIN"/>
    <property type="match status" value="1"/>
</dbReference>
<evidence type="ECO:0000256" key="8">
    <source>
        <dbReference type="ARBA" id="ARBA00023326"/>
    </source>
</evidence>
<dbReference type="GO" id="GO:0000272">
    <property type="term" value="P:polysaccharide catabolic process"/>
    <property type="evidence" value="ECO:0007669"/>
    <property type="project" value="UniProtKB-KW"/>
</dbReference>
<dbReference type="InterPro" id="IPR005200">
    <property type="entry name" value="Endo-beta-glucanase"/>
</dbReference>
<evidence type="ECO:0000256" key="9">
    <source>
        <dbReference type="SAM" id="MobiDB-lite"/>
    </source>
</evidence>
<evidence type="ECO:0000256" key="5">
    <source>
        <dbReference type="ARBA" id="ARBA00023277"/>
    </source>
</evidence>
<dbReference type="PANTHER" id="PTHR31983">
    <property type="entry name" value="ENDO-1,3(4)-BETA-GLUCANASE 1"/>
    <property type="match status" value="1"/>
</dbReference>
<gene>
    <name evidence="11" type="ORF">C8046_01465</name>
</gene>
<keyword evidence="7" id="KW-0961">Cell wall biogenesis/degradation</keyword>
<evidence type="ECO:0000256" key="1">
    <source>
        <dbReference type="ARBA" id="ARBA00000382"/>
    </source>
</evidence>
<evidence type="ECO:0000256" key="4">
    <source>
        <dbReference type="ARBA" id="ARBA00022801"/>
    </source>
</evidence>
<dbReference type="RefSeq" id="WP_109227961.1">
    <property type="nucleotide sequence ID" value="NZ_PYHR01000002.1"/>
</dbReference>
<dbReference type="Proteomes" id="UP000245166">
    <property type="component" value="Unassembled WGS sequence"/>
</dbReference>
<dbReference type="PANTHER" id="PTHR31983:SF0">
    <property type="entry name" value="GLUCAN ENDO-1,3-BETA-D-GLUCOSIDASE 2"/>
    <property type="match status" value="1"/>
</dbReference>
<dbReference type="Gene3D" id="2.70.98.30">
    <property type="entry name" value="Golgi alpha-mannosidase II, domain 4"/>
    <property type="match status" value="1"/>
</dbReference>
<dbReference type="PROSITE" id="PS52008">
    <property type="entry name" value="GH81"/>
    <property type="match status" value="1"/>
</dbReference>
<keyword evidence="4" id="KW-0378">Hydrolase</keyword>
<evidence type="ECO:0000256" key="7">
    <source>
        <dbReference type="ARBA" id="ARBA00023316"/>
    </source>
</evidence>
<evidence type="ECO:0000313" key="11">
    <source>
        <dbReference type="EMBL" id="PWD49578.1"/>
    </source>
</evidence>
<evidence type="ECO:0000256" key="2">
    <source>
        <dbReference type="ARBA" id="ARBA00010730"/>
    </source>
</evidence>
<dbReference type="GO" id="GO:0052861">
    <property type="term" value="F:endo-1,3(4)-beta-glucanase activity"/>
    <property type="evidence" value="ECO:0007669"/>
    <property type="project" value="InterPro"/>
</dbReference>
<keyword evidence="8" id="KW-0624">Polysaccharide degradation</keyword>
<organism evidence="11 12">
    <name type="scientific">Serinibacter arcticus</name>
    <dbReference type="NCBI Taxonomy" id="1655435"/>
    <lineage>
        <taxon>Bacteria</taxon>
        <taxon>Bacillati</taxon>
        <taxon>Actinomycetota</taxon>
        <taxon>Actinomycetes</taxon>
        <taxon>Micrococcales</taxon>
        <taxon>Beutenbergiaceae</taxon>
        <taxon>Serinibacter</taxon>
    </lineage>
</organism>
<dbReference type="GO" id="GO:0071555">
    <property type="term" value="P:cell wall organization"/>
    <property type="evidence" value="ECO:0007669"/>
    <property type="project" value="UniProtKB-KW"/>
</dbReference>
<name>A0A2U1ZRH3_9MICO</name>
<evidence type="ECO:0000256" key="6">
    <source>
        <dbReference type="ARBA" id="ARBA00023295"/>
    </source>
</evidence>
<keyword evidence="12" id="KW-1185">Reference proteome</keyword>
<dbReference type="Pfam" id="PF17652">
    <property type="entry name" value="Glyco_hydro81C"/>
    <property type="match status" value="1"/>
</dbReference>
<keyword evidence="5" id="KW-0119">Carbohydrate metabolism</keyword>
<proteinExistence type="inferred from homology"/>
<dbReference type="EMBL" id="PYHR01000002">
    <property type="protein sequence ID" value="PWD49578.1"/>
    <property type="molecule type" value="Genomic_DNA"/>
</dbReference>
<dbReference type="AlphaFoldDB" id="A0A2U1ZRH3"/>
<evidence type="ECO:0000256" key="3">
    <source>
        <dbReference type="ARBA" id="ARBA00012780"/>
    </source>
</evidence>
<dbReference type="GO" id="GO:0042973">
    <property type="term" value="F:glucan endo-1,3-beta-D-glucosidase activity"/>
    <property type="evidence" value="ECO:0007669"/>
    <property type="project" value="UniProtKB-EC"/>
</dbReference>
<evidence type="ECO:0000259" key="10">
    <source>
        <dbReference type="Pfam" id="PF17652"/>
    </source>
</evidence>
<dbReference type="InterPro" id="IPR040720">
    <property type="entry name" value="GH81_C"/>
</dbReference>
<feature type="region of interest" description="Disordered" evidence="9">
    <location>
        <begin position="31"/>
        <end position="70"/>
    </location>
</feature>
<comment type="catalytic activity">
    <reaction evidence="1">
        <text>Hydrolysis of (1-&gt;3)-beta-D-glucosidic linkages in (1-&gt;3)-beta-D-glucans.</text>
        <dbReference type="EC" id="3.2.1.39"/>
    </reaction>
</comment>
<feature type="domain" description="Glycosyl hydrolase family 81 C-terminal" evidence="10">
    <location>
        <begin position="368"/>
        <end position="708"/>
    </location>
</feature>
<dbReference type="EC" id="3.2.1.39" evidence="3"/>
<evidence type="ECO:0000313" key="12">
    <source>
        <dbReference type="Proteomes" id="UP000245166"/>
    </source>
</evidence>
<sequence length="720" mass="73692">MTRRRPTRGVLLGSAVLAAVLGLVGCVPGSGSGSSAGPDAGSETGSGSGSGEDPLPAGATALPTEAPPSQAEAIAALPSSTLSAPEILRLGDGVLPPTNRWFSSLALSEESLPVFPLPLSARVSSTEVAIGLPDVASTAAVITGAHVDRVVLDVPASSFIVGAWDELSVRVDHLDDAGTPLTSTLLTEGSPFVVVTAARSVTLGLGPDLAPVAASDAAEVPDGLELATTAVATHTYAALLPAGSLDGDALTLEAGQVAVLWAAPDGTDPAGLVPAASHPVTDTRVTGAVDPGAGVATTTLTYETADGGASAVARLPHQGAADDCDLGTYASVLGPLSVCSGSTSTWTVPLREARTSLAGVDALGGEERAEIAAALAEDLAATPDVLPGDSYFGTKALYRLSMLASLADDLGEGDLRDDAVARLTAGIEPWLTGCGAESSSAGGERCFVHDEAWHGVVGQAPSFGSEEFNDHHFHYGYLLYAAAVLGELDPARVPEMAPTMEALAADVASPATTDQVPVRRVFDPYRGHSWASGPSPFADGNNQESSSEAVTAWAGLELWGRVSDRSDLATTGAWLLAGEATSALDYWMDPDLDQPGMEAFSHEIVAMNWGGKRDWATWFSPESSAMAGIQLLPMSPSQDYLADSDATHVEAIVREAWDGSDTVPAPVPQFSDYLLAYRAMAGPEAAAQALEEARALPDDAIDGAFSRSALLARIMVAAQR</sequence>
<comment type="similarity">
    <text evidence="2">Belongs to the glycosyl hydrolase 81 family.</text>
</comment>
<dbReference type="OrthoDB" id="5480482at2"/>